<sequence length="32" mass="3518">MRFDHVVHLLPMVYAQVRTLVVVGLGGALRGL</sequence>
<proteinExistence type="predicted"/>
<keyword evidence="1" id="KW-0472">Membrane</keyword>
<comment type="caution">
    <text evidence="2">The sequence shown here is derived from an EMBL/GenBank/DDBJ whole genome shotgun (WGS) entry which is preliminary data.</text>
</comment>
<dbReference type="AlphaFoldDB" id="V6KD11"/>
<keyword evidence="1" id="KW-1133">Transmembrane helix</keyword>
<reference evidence="2 3" key="1">
    <citation type="journal article" date="2014" name="Genome Announc.">
        <title>Draft Genome Sequence of Streptomyces roseochromogenes subsp. oscitans DS 12.976, Producer of the Aminocoumarin Antibiotic Clorobiocin.</title>
        <authorList>
            <person name="Ruckert C."/>
            <person name="Kalinowski J."/>
            <person name="Heide L."/>
            <person name="Apel A.K."/>
        </authorList>
    </citation>
    <scope>NUCLEOTIDE SEQUENCE [LARGE SCALE GENOMIC DNA]</scope>
    <source>
        <strain evidence="2 3">DS 12.976</strain>
    </source>
</reference>
<keyword evidence="3" id="KW-1185">Reference proteome</keyword>
<dbReference type="EMBL" id="AWQX01000170">
    <property type="protein sequence ID" value="EST29928.1"/>
    <property type="molecule type" value="Genomic_DNA"/>
</dbReference>
<gene>
    <name evidence="2" type="ORF">M878_19435</name>
</gene>
<evidence type="ECO:0000313" key="2">
    <source>
        <dbReference type="EMBL" id="EST29928.1"/>
    </source>
</evidence>
<evidence type="ECO:0000313" key="3">
    <source>
        <dbReference type="Proteomes" id="UP000017984"/>
    </source>
</evidence>
<protein>
    <submittedName>
        <fullName evidence="2">Uncharacterized protein</fullName>
    </submittedName>
</protein>
<keyword evidence="1" id="KW-0812">Transmembrane</keyword>
<dbReference type="Proteomes" id="UP000017984">
    <property type="component" value="Chromosome"/>
</dbReference>
<evidence type="ECO:0000256" key="1">
    <source>
        <dbReference type="SAM" id="Phobius"/>
    </source>
</evidence>
<organism evidence="2 3">
    <name type="scientific">Streptomyces roseochromogenus subsp. oscitans DS 12.976</name>
    <dbReference type="NCBI Taxonomy" id="1352936"/>
    <lineage>
        <taxon>Bacteria</taxon>
        <taxon>Bacillati</taxon>
        <taxon>Actinomycetota</taxon>
        <taxon>Actinomycetes</taxon>
        <taxon>Kitasatosporales</taxon>
        <taxon>Streptomycetaceae</taxon>
        <taxon>Streptomyces</taxon>
    </lineage>
</organism>
<dbReference type="PATRIC" id="fig|1352936.5.peg.4075"/>
<name>V6KD11_STRRC</name>
<feature type="transmembrane region" description="Helical" evidence="1">
    <location>
        <begin position="6"/>
        <end position="29"/>
    </location>
</feature>
<accession>V6KD11</accession>
<dbReference type="HOGENOM" id="CLU_3391691_0_0_11"/>